<dbReference type="InterPro" id="IPR030489">
    <property type="entry name" value="TR_Rrf2-type_CS"/>
</dbReference>
<protein>
    <submittedName>
        <fullName evidence="2">SUF system Fe-S cluster assembly regulator</fullName>
    </submittedName>
</protein>
<sequence>MFRINKLTDYAVVLLVDMARTSRVRAAHDIAAETGVPAPTVAKVMKALVRGGLVRSTRGASGGYGLARPAERIAVSDMIEALEGPIAMTACVDSAEDCCEREAYCPMAGHWNRVNVAVRTALDGITLADMAKDAMPPAWMTPVVPRRSGAGTGAQTAPAPMEPNV</sequence>
<evidence type="ECO:0000313" key="2">
    <source>
        <dbReference type="EMBL" id="MQX35371.1"/>
    </source>
</evidence>
<dbReference type="InterPro" id="IPR036388">
    <property type="entry name" value="WH-like_DNA-bd_sf"/>
</dbReference>
<comment type="caution">
    <text evidence="2">The sequence shown here is derived from an EMBL/GenBank/DDBJ whole genome shotgun (WGS) entry which is preliminary data.</text>
</comment>
<evidence type="ECO:0000313" key="3">
    <source>
        <dbReference type="Proteomes" id="UP000434582"/>
    </source>
</evidence>
<organism evidence="2 3">
    <name type="scientific">Roseospira navarrensis</name>
    <dbReference type="NCBI Taxonomy" id="140058"/>
    <lineage>
        <taxon>Bacteria</taxon>
        <taxon>Pseudomonadati</taxon>
        <taxon>Pseudomonadota</taxon>
        <taxon>Alphaproteobacteria</taxon>
        <taxon>Rhodospirillales</taxon>
        <taxon>Rhodospirillaceae</taxon>
        <taxon>Roseospira</taxon>
    </lineage>
</organism>
<dbReference type="InterPro" id="IPR014290">
    <property type="entry name" value="SUF_FeS_clus_asmbl_reg"/>
</dbReference>
<dbReference type="AlphaFoldDB" id="A0A7X1ZD88"/>
<dbReference type="Gene3D" id="1.10.10.10">
    <property type="entry name" value="Winged helix-like DNA-binding domain superfamily/Winged helix DNA-binding domain"/>
    <property type="match status" value="1"/>
</dbReference>
<dbReference type="RefSeq" id="WP_153340795.1">
    <property type="nucleotide sequence ID" value="NZ_WIVE01000003.1"/>
</dbReference>
<evidence type="ECO:0000256" key="1">
    <source>
        <dbReference type="SAM" id="MobiDB-lite"/>
    </source>
</evidence>
<dbReference type="PROSITE" id="PS01332">
    <property type="entry name" value="HTH_RRF2_1"/>
    <property type="match status" value="1"/>
</dbReference>
<dbReference type="NCBIfam" id="TIGR00738">
    <property type="entry name" value="rrf2_super"/>
    <property type="match status" value="1"/>
</dbReference>
<reference evidence="2 3" key="1">
    <citation type="submission" date="2019-10" db="EMBL/GenBank/DDBJ databases">
        <title>Draft whole-genome sequence of the purple nonsulfur photosynthetic bacterium Roseospira navarrensis DSM 15114.</title>
        <authorList>
            <person name="Kyndt J.A."/>
            <person name="Meyer T.E."/>
        </authorList>
    </citation>
    <scope>NUCLEOTIDE SEQUENCE [LARGE SCALE GENOMIC DNA]</scope>
    <source>
        <strain evidence="2 3">DSM 15114</strain>
    </source>
</reference>
<dbReference type="Pfam" id="PF02082">
    <property type="entry name" value="Rrf2"/>
    <property type="match status" value="1"/>
</dbReference>
<dbReference type="InterPro" id="IPR036390">
    <property type="entry name" value="WH_DNA-bd_sf"/>
</dbReference>
<keyword evidence="3" id="KW-1185">Reference proteome</keyword>
<proteinExistence type="predicted"/>
<dbReference type="InterPro" id="IPR000944">
    <property type="entry name" value="Tscrpt_reg_Rrf2"/>
</dbReference>
<dbReference type="GO" id="GO:0003700">
    <property type="term" value="F:DNA-binding transcription factor activity"/>
    <property type="evidence" value="ECO:0007669"/>
    <property type="project" value="TreeGrafter"/>
</dbReference>
<dbReference type="GO" id="GO:0005829">
    <property type="term" value="C:cytosol"/>
    <property type="evidence" value="ECO:0007669"/>
    <property type="project" value="TreeGrafter"/>
</dbReference>
<dbReference type="PANTHER" id="PTHR33221:SF2">
    <property type="entry name" value="TRANSCRIPTIONAL REGULATOR"/>
    <property type="match status" value="1"/>
</dbReference>
<dbReference type="NCBIfam" id="TIGR02944">
    <property type="entry name" value="suf_reg_Xantho"/>
    <property type="match status" value="1"/>
</dbReference>
<gene>
    <name evidence="2" type="ORF">GHC57_02450</name>
</gene>
<name>A0A7X1ZD88_9PROT</name>
<dbReference type="EMBL" id="WIVE01000003">
    <property type="protein sequence ID" value="MQX35371.1"/>
    <property type="molecule type" value="Genomic_DNA"/>
</dbReference>
<dbReference type="OrthoDB" id="9808360at2"/>
<dbReference type="PROSITE" id="PS51197">
    <property type="entry name" value="HTH_RRF2_2"/>
    <property type="match status" value="1"/>
</dbReference>
<dbReference type="PANTHER" id="PTHR33221">
    <property type="entry name" value="WINGED HELIX-TURN-HELIX TRANSCRIPTIONAL REGULATOR, RRF2 FAMILY"/>
    <property type="match status" value="1"/>
</dbReference>
<dbReference type="Proteomes" id="UP000434582">
    <property type="component" value="Unassembled WGS sequence"/>
</dbReference>
<feature type="region of interest" description="Disordered" evidence="1">
    <location>
        <begin position="145"/>
        <end position="165"/>
    </location>
</feature>
<accession>A0A7X1ZD88</accession>
<dbReference type="SUPFAM" id="SSF46785">
    <property type="entry name" value="Winged helix' DNA-binding domain"/>
    <property type="match status" value="1"/>
</dbReference>